<dbReference type="PROSITE" id="PS00622">
    <property type="entry name" value="HTH_LUXR_1"/>
    <property type="match status" value="1"/>
</dbReference>
<dbReference type="SUPFAM" id="SSF46894">
    <property type="entry name" value="C-terminal effector domain of the bipartite response regulators"/>
    <property type="match status" value="1"/>
</dbReference>
<sequence>MNGQAVFPSLQERAGDLAVLHQLLTDDRPGPARFAFLSGPTGCGKSELLRTFARQVTHGGGTYLGATASRTEHLVPFGVWAQLFRGAAALLPGGGEPALPDGGQLCDAAGADGSLPLSAQVVNSLCLPLLDAVERLPGPVVLGIDDFQHADAVSLQCLAAVVRRLGTKPVLIVLGEAPDRPWAQAALQAELPLEPHSRRLRLRPLSRPAVRDLLTEHLGAAASERLSDSCYDITAGNPLQIHGLIADNRWADPADGTPAVDSGYTAAVLSCLHRCGAEAQALARHIALLDDPPSTRVLTQLAGVDTTALMRTVNTLNSAGVLSGSRFRHAKARAAVLDNTAPAKQAELRGRVAEVLYRGGAAPVTIARQLLAASPVPDGDWAAEILDEAARTALRGGEPDLAHDCLMRALELEPSDEKLRAAITATLFDIEWRTDPCAAVRGLPALAPAPDAPQGTDEGAPAAVPLWLADVESAVAGLQRINAAPEVYAPGAAAHVQASLQWLRLGYPTATGRWEPVDVPEGPAPATPFTDPLSPEVQGAVLLSRLSGTGPDTDLADEAERLLGRYRLNERSFAVLLSALITLLYSDRLEPADAACRRLAAEAQRIPAQNWQALFTAARAELALRRGALADAIQLAHTALSTTSQDSWGVGIGMPLGTLIQAGIASGQLEIARRALRVPVPDTLLETPIGLHYLCARGRHLLATGQPQAALDEFTAIGARMTEWEMDVPALVAWRSEAAWACLALGERDRARALARAQLERCTELQARARGEALRALAACAPKEERAALLARTAEAFAECGALRDRAAVLRELDGIEQGKGLGTLGERHTMTARQEVPSKRVGAAPGGRSATPSAQRTGAHPGRTAAPPTRTATPPPARAAAAAAAAASRTPRQQPFVPAARSAHGGRSEGESLLRASLSDAEGRVAELAARGHSNRQIAARLYITVSTVEQHLTRVYRKLHIKRRTDLTALLRARATPLAHAANGPAPQGQDSATR</sequence>
<dbReference type="Pfam" id="PF00196">
    <property type="entry name" value="GerE"/>
    <property type="match status" value="1"/>
</dbReference>
<evidence type="ECO:0000313" key="6">
    <source>
        <dbReference type="Proteomes" id="UP001550853"/>
    </source>
</evidence>
<dbReference type="InterPro" id="IPR036388">
    <property type="entry name" value="WH-like_DNA-bd_sf"/>
</dbReference>
<dbReference type="RefSeq" id="WP_030279827.1">
    <property type="nucleotide sequence ID" value="NZ_JBEZVI010000026.1"/>
</dbReference>
<keyword evidence="2" id="KW-0067">ATP-binding</keyword>
<dbReference type="PRINTS" id="PR00038">
    <property type="entry name" value="HTHLUXR"/>
</dbReference>
<name>A0ABV2Z666_9ACTN</name>
<keyword evidence="1" id="KW-0547">Nucleotide-binding</keyword>
<dbReference type="CDD" id="cd06170">
    <property type="entry name" value="LuxR_C_like"/>
    <property type="match status" value="1"/>
</dbReference>
<dbReference type="SMART" id="SM00421">
    <property type="entry name" value="HTH_LUXR"/>
    <property type="match status" value="1"/>
</dbReference>
<proteinExistence type="predicted"/>
<evidence type="ECO:0000256" key="2">
    <source>
        <dbReference type="ARBA" id="ARBA00022840"/>
    </source>
</evidence>
<dbReference type="InterPro" id="IPR000792">
    <property type="entry name" value="Tscrpt_reg_LuxR_C"/>
</dbReference>
<dbReference type="InterPro" id="IPR027417">
    <property type="entry name" value="P-loop_NTPase"/>
</dbReference>
<gene>
    <name evidence="5" type="ORF">AB0E61_25730</name>
</gene>
<evidence type="ECO:0000259" key="4">
    <source>
        <dbReference type="PROSITE" id="PS50043"/>
    </source>
</evidence>
<dbReference type="InterPro" id="IPR016032">
    <property type="entry name" value="Sig_transdc_resp-reg_C-effctor"/>
</dbReference>
<dbReference type="Gene3D" id="1.10.10.10">
    <property type="entry name" value="Winged helix-like DNA-binding domain superfamily/Winged helix DNA-binding domain"/>
    <property type="match status" value="1"/>
</dbReference>
<dbReference type="InterPro" id="IPR041664">
    <property type="entry name" value="AAA_16"/>
</dbReference>
<feature type="region of interest" description="Disordered" evidence="3">
    <location>
        <begin position="820"/>
        <end position="914"/>
    </location>
</feature>
<evidence type="ECO:0000256" key="1">
    <source>
        <dbReference type="ARBA" id="ARBA00022741"/>
    </source>
</evidence>
<reference evidence="5 6" key="1">
    <citation type="submission" date="2024-06" db="EMBL/GenBank/DDBJ databases">
        <title>The Natural Products Discovery Center: Release of the First 8490 Sequenced Strains for Exploring Actinobacteria Biosynthetic Diversity.</title>
        <authorList>
            <person name="Kalkreuter E."/>
            <person name="Kautsar S.A."/>
            <person name="Yang D."/>
            <person name="Bader C.D."/>
            <person name="Teijaro C.N."/>
            <person name="Fluegel L."/>
            <person name="Davis C.M."/>
            <person name="Simpson J.R."/>
            <person name="Lauterbach L."/>
            <person name="Steele A.D."/>
            <person name="Gui C."/>
            <person name="Meng S."/>
            <person name="Li G."/>
            <person name="Viehrig K."/>
            <person name="Ye F."/>
            <person name="Su P."/>
            <person name="Kiefer A.F."/>
            <person name="Nichols A."/>
            <person name="Cepeda A.J."/>
            <person name="Yan W."/>
            <person name="Fan B."/>
            <person name="Jiang Y."/>
            <person name="Adhikari A."/>
            <person name="Zheng C.-J."/>
            <person name="Schuster L."/>
            <person name="Cowan T.M."/>
            <person name="Smanski M.J."/>
            <person name="Chevrette M.G."/>
            <person name="De Carvalho L.P.S."/>
            <person name="Shen B."/>
        </authorList>
    </citation>
    <scope>NUCLEOTIDE SEQUENCE [LARGE SCALE GENOMIC DNA]</scope>
    <source>
        <strain evidence="5 6">NPDC033039</strain>
    </source>
</reference>
<dbReference type="SUPFAM" id="SSF52540">
    <property type="entry name" value="P-loop containing nucleoside triphosphate hydrolases"/>
    <property type="match status" value="1"/>
</dbReference>
<evidence type="ECO:0000256" key="3">
    <source>
        <dbReference type="SAM" id="MobiDB-lite"/>
    </source>
</evidence>
<comment type="caution">
    <text evidence="5">The sequence shown here is derived from an EMBL/GenBank/DDBJ whole genome shotgun (WGS) entry which is preliminary data.</text>
</comment>
<evidence type="ECO:0000313" key="5">
    <source>
        <dbReference type="EMBL" id="MEU3713484.1"/>
    </source>
</evidence>
<dbReference type="Proteomes" id="UP001550853">
    <property type="component" value="Unassembled WGS sequence"/>
</dbReference>
<dbReference type="PANTHER" id="PTHR16305">
    <property type="entry name" value="TESTICULAR SOLUBLE ADENYLYL CYCLASE"/>
    <property type="match status" value="1"/>
</dbReference>
<protein>
    <submittedName>
        <fullName evidence="5">LuxR family transcriptional regulator</fullName>
    </submittedName>
</protein>
<dbReference type="EMBL" id="JBEZVI010000026">
    <property type="protein sequence ID" value="MEU3713484.1"/>
    <property type="molecule type" value="Genomic_DNA"/>
</dbReference>
<feature type="compositionally biased region" description="Low complexity" evidence="3">
    <location>
        <begin position="864"/>
        <end position="893"/>
    </location>
</feature>
<accession>A0ABV2Z666</accession>
<dbReference type="PANTHER" id="PTHR16305:SF28">
    <property type="entry name" value="GUANYLATE CYCLASE DOMAIN-CONTAINING PROTEIN"/>
    <property type="match status" value="1"/>
</dbReference>
<dbReference type="Pfam" id="PF13191">
    <property type="entry name" value="AAA_16"/>
    <property type="match status" value="1"/>
</dbReference>
<dbReference type="PROSITE" id="PS50043">
    <property type="entry name" value="HTH_LUXR_2"/>
    <property type="match status" value="1"/>
</dbReference>
<feature type="domain" description="HTH luxR-type" evidence="4">
    <location>
        <begin position="912"/>
        <end position="977"/>
    </location>
</feature>
<organism evidence="5 6">
    <name type="scientific">Streptomyces catenulae</name>
    <dbReference type="NCBI Taxonomy" id="66875"/>
    <lineage>
        <taxon>Bacteria</taxon>
        <taxon>Bacillati</taxon>
        <taxon>Actinomycetota</taxon>
        <taxon>Actinomycetes</taxon>
        <taxon>Kitasatosporales</taxon>
        <taxon>Streptomycetaceae</taxon>
        <taxon>Streptomyces</taxon>
    </lineage>
</organism>
<keyword evidence="6" id="KW-1185">Reference proteome</keyword>